<reference evidence="2 3" key="1">
    <citation type="journal article" date="2009" name="Genome Res.">
        <title>Comparative genomics of protoploid Saccharomycetaceae.</title>
        <authorList>
            <consortium name="The Genolevures Consortium"/>
            <person name="Souciet J.-L."/>
            <person name="Dujon B."/>
            <person name="Gaillardin C."/>
            <person name="Johnston M."/>
            <person name="Baret P.V."/>
            <person name="Cliften P."/>
            <person name="Sherman D.J."/>
            <person name="Weissenbach J."/>
            <person name="Westhof E."/>
            <person name="Wincker P."/>
            <person name="Jubin C."/>
            <person name="Poulain J."/>
            <person name="Barbe V."/>
            <person name="Segurens B."/>
            <person name="Artiguenave F."/>
            <person name="Anthouard V."/>
            <person name="Vacherie B."/>
            <person name="Val M.-E."/>
            <person name="Fulton R.S."/>
            <person name="Minx P."/>
            <person name="Wilson R."/>
            <person name="Durrens P."/>
            <person name="Jean G."/>
            <person name="Marck C."/>
            <person name="Martin T."/>
            <person name="Nikolski M."/>
            <person name="Rolland T."/>
            <person name="Seret M.-L."/>
            <person name="Casaregola S."/>
            <person name="Despons L."/>
            <person name="Fairhead C."/>
            <person name="Fischer G."/>
            <person name="Lafontaine I."/>
            <person name="Leh V."/>
            <person name="Lemaire M."/>
            <person name="de Montigny J."/>
            <person name="Neuveglise C."/>
            <person name="Thierry A."/>
            <person name="Blanc-Lenfle I."/>
            <person name="Bleykasten C."/>
            <person name="Diffels J."/>
            <person name="Fritsch E."/>
            <person name="Frangeul L."/>
            <person name="Goeffon A."/>
            <person name="Jauniaux N."/>
            <person name="Kachouri-Lafond R."/>
            <person name="Payen C."/>
            <person name="Potier S."/>
            <person name="Pribylova L."/>
            <person name="Ozanne C."/>
            <person name="Richard G.-F."/>
            <person name="Sacerdot C."/>
            <person name="Straub M.-L."/>
            <person name="Talla E."/>
        </authorList>
    </citation>
    <scope>NUCLEOTIDE SEQUENCE [LARGE SCALE GENOMIC DNA]</scope>
    <source>
        <strain evidence="2 3">ATCC 2623 / CBS 732 / BCRC 21506 / NBRC 1130 / NCYC 568 / NRRL Y-229</strain>
    </source>
</reference>
<dbReference type="Proteomes" id="UP000008536">
    <property type="component" value="Chromosome E"/>
</dbReference>
<dbReference type="GeneID" id="8204676"/>
<keyword evidence="1" id="KW-0472">Membrane</keyword>
<evidence type="ECO:0000256" key="1">
    <source>
        <dbReference type="SAM" id="Phobius"/>
    </source>
</evidence>
<dbReference type="EMBL" id="CU928181">
    <property type="protein sequence ID" value="CAR30873.1"/>
    <property type="molecule type" value="Genomic_DNA"/>
</dbReference>
<evidence type="ECO:0000313" key="2">
    <source>
        <dbReference type="EMBL" id="CAR30873.1"/>
    </source>
</evidence>
<feature type="transmembrane region" description="Helical" evidence="1">
    <location>
        <begin position="85"/>
        <end position="104"/>
    </location>
</feature>
<dbReference type="FunCoup" id="C5E4B2">
    <property type="interactions" value="22"/>
</dbReference>
<evidence type="ECO:0000313" key="3">
    <source>
        <dbReference type="Proteomes" id="UP000008536"/>
    </source>
</evidence>
<keyword evidence="1" id="KW-1133">Transmembrane helix</keyword>
<proteinExistence type="predicted"/>
<feature type="transmembrane region" description="Helical" evidence="1">
    <location>
        <begin position="116"/>
        <end position="138"/>
    </location>
</feature>
<feature type="transmembrane region" description="Helical" evidence="1">
    <location>
        <begin position="231"/>
        <end position="249"/>
    </location>
</feature>
<keyword evidence="3" id="KW-1185">Reference proteome</keyword>
<feature type="transmembrane region" description="Helical" evidence="1">
    <location>
        <begin position="36"/>
        <end position="56"/>
    </location>
</feature>
<dbReference type="KEGG" id="zro:ZYRO0E04466g"/>
<organism evidence="2 3">
    <name type="scientific">Zygosaccharomyces rouxii (strain ATCC 2623 / CBS 732 / NBRC 1130 / NCYC 568 / NRRL Y-229)</name>
    <dbReference type="NCBI Taxonomy" id="559307"/>
    <lineage>
        <taxon>Eukaryota</taxon>
        <taxon>Fungi</taxon>
        <taxon>Dikarya</taxon>
        <taxon>Ascomycota</taxon>
        <taxon>Saccharomycotina</taxon>
        <taxon>Saccharomycetes</taxon>
        <taxon>Saccharomycetales</taxon>
        <taxon>Saccharomycetaceae</taxon>
        <taxon>Zygosaccharomyces</taxon>
    </lineage>
</organism>
<gene>
    <name evidence="2" type="ordered locus">ZYRO0E04466g</name>
</gene>
<dbReference type="InParanoid" id="C5E4B2"/>
<dbReference type="RefSeq" id="XP_002499128.1">
    <property type="nucleotide sequence ID" value="XM_002499083.1"/>
</dbReference>
<dbReference type="AlphaFoldDB" id="C5E4B2"/>
<name>C5E4B2_ZYGRC</name>
<sequence>MIFLQCISGFLSSIAILYQKRYNKLHHSVYGLSYDLYLLEIVGQFLTIYCTINYRWSPLVRLQLSRRFPLFYPLDGSNIPISNPLLIKDVILTICGLLVLRQLMLYQSTKHIYQGFSTTCMSIIGIFASFSMFTYFCACHNLPERDSGKFGVFYIDHVNYLWVIGNTIRAFKFLPQITLNWMGFCTRGISSKYIIVNSLACLLILVGSLVSSPNKEFHQNAFNNCPWVVTLVQFLSLCAILYQAQCLYVKKKPYLPRGE</sequence>
<keyword evidence="1" id="KW-0812">Transmembrane</keyword>
<feature type="transmembrane region" description="Helical" evidence="1">
    <location>
        <begin position="193"/>
        <end position="211"/>
    </location>
</feature>
<dbReference type="HOGENOM" id="CLU_095775_0_0_1"/>
<accession>C5E4B2</accession>
<protein>
    <submittedName>
        <fullName evidence="2">ZYRO0E04466p</fullName>
    </submittedName>
</protein>